<evidence type="ECO:0000313" key="2">
    <source>
        <dbReference type="Proteomes" id="UP000642488"/>
    </source>
</evidence>
<sequence>MTARSIGLPAEVGSANEAAVRVTNSIVRFGNANANANDVLANVQPAQKEKIMAMTKSPSTSLYTSLRSDGMTKIQAGLKRGGAMCCLVFVNLKNLTSLTAHFLVPESFGTNRAGCQHDVALVALSDKLELIRQRLSAGVACPVRHLRLGAFVAT</sequence>
<evidence type="ECO:0000313" key="1">
    <source>
        <dbReference type="EMBL" id="MBJ3764271.1"/>
    </source>
</evidence>
<gene>
    <name evidence="1" type="ORF">ILP92_16095</name>
</gene>
<protein>
    <submittedName>
        <fullName evidence="1">Uncharacterized protein</fullName>
    </submittedName>
</protein>
<organism evidence="1 2">
    <name type="scientific">Palleronia pontilimi</name>
    <dbReference type="NCBI Taxonomy" id="1964209"/>
    <lineage>
        <taxon>Bacteria</taxon>
        <taxon>Pseudomonadati</taxon>
        <taxon>Pseudomonadota</taxon>
        <taxon>Alphaproteobacteria</taxon>
        <taxon>Rhodobacterales</taxon>
        <taxon>Roseobacteraceae</taxon>
        <taxon>Palleronia</taxon>
    </lineage>
</organism>
<dbReference type="Proteomes" id="UP000642488">
    <property type="component" value="Unassembled WGS sequence"/>
</dbReference>
<reference evidence="1" key="1">
    <citation type="submission" date="2020-12" db="EMBL/GenBank/DDBJ databases">
        <title>Bacterial taxonomy.</title>
        <authorList>
            <person name="Pan X."/>
        </authorList>
    </citation>
    <scope>NUCLEOTIDE SEQUENCE</scope>
    <source>
        <strain evidence="1">KCTC 52957</strain>
    </source>
</reference>
<dbReference type="AlphaFoldDB" id="A0A934IEQ4"/>
<comment type="caution">
    <text evidence="1">The sequence shown here is derived from an EMBL/GenBank/DDBJ whole genome shotgun (WGS) entry which is preliminary data.</text>
</comment>
<dbReference type="RefSeq" id="WP_198917447.1">
    <property type="nucleotide sequence ID" value="NZ_JAEKPD010000019.1"/>
</dbReference>
<keyword evidence="2" id="KW-1185">Reference proteome</keyword>
<dbReference type="EMBL" id="JAEKPD010000019">
    <property type="protein sequence ID" value="MBJ3764271.1"/>
    <property type="molecule type" value="Genomic_DNA"/>
</dbReference>
<proteinExistence type="predicted"/>
<name>A0A934IEQ4_9RHOB</name>
<accession>A0A934IEQ4</accession>